<dbReference type="EMBL" id="OZ019893">
    <property type="protein sequence ID" value="CAK9192401.1"/>
    <property type="molecule type" value="Genomic_DNA"/>
</dbReference>
<protein>
    <submittedName>
        <fullName evidence="2">Uncharacterized protein</fullName>
    </submittedName>
</protein>
<name>A0ABP0TDA0_9BRYO</name>
<evidence type="ECO:0000313" key="2">
    <source>
        <dbReference type="EMBL" id="CAK9192401.1"/>
    </source>
</evidence>
<feature type="transmembrane region" description="Helical" evidence="1">
    <location>
        <begin position="36"/>
        <end position="61"/>
    </location>
</feature>
<gene>
    <name evidence="2" type="ORF">CSSPTR1EN2_LOCUS1872</name>
</gene>
<sequence>MVVGCCYHFIDLVRNQFMGVGSLVQILHARRELLRLLLHVLHVFCMLCFCVCVCFYSGYVVSPSTEMANFQSVLKYQHCILTTRKGLCSFAFVSIWHFFPPK</sequence>
<evidence type="ECO:0000256" key="1">
    <source>
        <dbReference type="SAM" id="Phobius"/>
    </source>
</evidence>
<organism evidence="2 3">
    <name type="scientific">Sphagnum troendelagicum</name>
    <dbReference type="NCBI Taxonomy" id="128251"/>
    <lineage>
        <taxon>Eukaryota</taxon>
        <taxon>Viridiplantae</taxon>
        <taxon>Streptophyta</taxon>
        <taxon>Embryophyta</taxon>
        <taxon>Bryophyta</taxon>
        <taxon>Sphagnophytina</taxon>
        <taxon>Sphagnopsida</taxon>
        <taxon>Sphagnales</taxon>
        <taxon>Sphagnaceae</taxon>
        <taxon>Sphagnum</taxon>
    </lineage>
</organism>
<keyword evidence="1" id="KW-0472">Membrane</keyword>
<keyword evidence="1" id="KW-1133">Transmembrane helix</keyword>
<keyword evidence="1" id="KW-0812">Transmembrane</keyword>
<dbReference type="Proteomes" id="UP001497512">
    <property type="component" value="Chromosome 1"/>
</dbReference>
<keyword evidence="3" id="KW-1185">Reference proteome</keyword>
<proteinExistence type="predicted"/>
<accession>A0ABP0TDA0</accession>
<reference evidence="2 3" key="1">
    <citation type="submission" date="2024-02" db="EMBL/GenBank/DDBJ databases">
        <authorList>
            <consortium name="ELIXIR-Norway"/>
            <consortium name="Elixir Norway"/>
        </authorList>
    </citation>
    <scope>NUCLEOTIDE SEQUENCE [LARGE SCALE GENOMIC DNA]</scope>
</reference>
<evidence type="ECO:0000313" key="3">
    <source>
        <dbReference type="Proteomes" id="UP001497512"/>
    </source>
</evidence>